<name>A0ABT5J3I9_9NEIS</name>
<sequence>MKASKTKEQGQLLAQNLADFLNSDGRSYRPRYNGALLDQLHIAIDELGASPAGHTAPAGFTDWLTFVNTVLSVKLTPADRAKFEQLHKPKAPHRKQINSDSEALAAAQMLHGLFSNTDDMSALPNYQTLWQIETATKVLNGRATATPPIGFDSWRDFVCDTLNGLPPELRSKTLARLRMQRSRTKRNLVSLEVEAPTMAKLQEWQHKHGHRNLSQAIDDLLGKVGKE</sequence>
<proteinExistence type="predicted"/>
<reference evidence="1 2" key="1">
    <citation type="submission" date="2023-01" db="EMBL/GenBank/DDBJ databases">
        <title>Novel species of the genus Vogesella isolated from rivers.</title>
        <authorList>
            <person name="Lu H."/>
        </authorList>
    </citation>
    <scope>NUCLEOTIDE SEQUENCE [LARGE SCALE GENOMIC DNA]</scope>
    <source>
        <strain evidence="1 2">DC21W</strain>
    </source>
</reference>
<gene>
    <name evidence="1" type="ORF">PQU95_17485</name>
</gene>
<dbReference type="EMBL" id="JAQQLF010000029">
    <property type="protein sequence ID" value="MDC7718998.1"/>
    <property type="molecule type" value="Genomic_DNA"/>
</dbReference>
<protein>
    <submittedName>
        <fullName evidence="1">Uncharacterized protein</fullName>
    </submittedName>
</protein>
<dbReference type="RefSeq" id="WP_272753196.1">
    <property type="nucleotide sequence ID" value="NZ_JAQQLF010000029.1"/>
</dbReference>
<dbReference type="Proteomes" id="UP001219956">
    <property type="component" value="Unassembled WGS sequence"/>
</dbReference>
<keyword evidence="2" id="KW-1185">Reference proteome</keyword>
<evidence type="ECO:0000313" key="1">
    <source>
        <dbReference type="EMBL" id="MDC7718998.1"/>
    </source>
</evidence>
<organism evidence="1 2">
    <name type="scientific">Vogesella aquatica</name>
    <dbReference type="NCBI Taxonomy" id="2984206"/>
    <lineage>
        <taxon>Bacteria</taxon>
        <taxon>Pseudomonadati</taxon>
        <taxon>Pseudomonadota</taxon>
        <taxon>Betaproteobacteria</taxon>
        <taxon>Neisseriales</taxon>
        <taxon>Chromobacteriaceae</taxon>
        <taxon>Vogesella</taxon>
    </lineage>
</organism>
<evidence type="ECO:0000313" key="2">
    <source>
        <dbReference type="Proteomes" id="UP001219956"/>
    </source>
</evidence>
<accession>A0ABT5J3I9</accession>
<comment type="caution">
    <text evidence="1">The sequence shown here is derived from an EMBL/GenBank/DDBJ whole genome shotgun (WGS) entry which is preliminary data.</text>
</comment>